<feature type="transmembrane region" description="Helical" evidence="1">
    <location>
        <begin position="55"/>
        <end position="75"/>
    </location>
</feature>
<organism evidence="3 4">
    <name type="scientific">Actinomycetospora rhizophila</name>
    <dbReference type="NCBI Taxonomy" id="1416876"/>
    <lineage>
        <taxon>Bacteria</taxon>
        <taxon>Bacillati</taxon>
        <taxon>Actinomycetota</taxon>
        <taxon>Actinomycetes</taxon>
        <taxon>Pseudonocardiales</taxon>
        <taxon>Pseudonocardiaceae</taxon>
        <taxon>Actinomycetospora</taxon>
    </lineage>
</organism>
<feature type="compositionally biased region" description="Basic and acidic residues" evidence="2">
    <location>
        <begin position="256"/>
        <end position="286"/>
    </location>
</feature>
<protein>
    <recommendedName>
        <fullName evidence="1">NADH-quinone oxidoreductase subunit J</fullName>
        <ecNumber evidence="1">7.1.1.-</ecNumber>
    </recommendedName>
</protein>
<keyword evidence="1" id="KW-0874">Quinone</keyword>
<dbReference type="Pfam" id="PF00499">
    <property type="entry name" value="Oxidored_q3"/>
    <property type="match status" value="1"/>
</dbReference>
<dbReference type="InterPro" id="IPR042106">
    <property type="entry name" value="Nuo/plastoQ_OxRdtase_6_NuoJ"/>
</dbReference>
<comment type="similarity">
    <text evidence="1">Belongs to the complex I subunit 6 family.</text>
</comment>
<dbReference type="Gene3D" id="1.20.120.1200">
    <property type="entry name" value="NADH-ubiquinone/plastoquinone oxidoreductase chain 6, subunit NuoJ"/>
    <property type="match status" value="1"/>
</dbReference>
<keyword evidence="1" id="KW-1133">Transmembrane helix</keyword>
<feature type="transmembrane region" description="Helical" evidence="1">
    <location>
        <begin position="32"/>
        <end position="49"/>
    </location>
</feature>
<name>A0ABV9ZL06_9PSEU</name>
<dbReference type="EMBL" id="JBHSKG010000021">
    <property type="protein sequence ID" value="MFC5142173.1"/>
    <property type="molecule type" value="Genomic_DNA"/>
</dbReference>
<comment type="catalytic activity">
    <reaction evidence="1">
        <text>a quinone + NADH + 5 H(+)(in) = a quinol + NAD(+) + 4 H(+)(out)</text>
        <dbReference type="Rhea" id="RHEA:57888"/>
        <dbReference type="ChEBI" id="CHEBI:15378"/>
        <dbReference type="ChEBI" id="CHEBI:24646"/>
        <dbReference type="ChEBI" id="CHEBI:57540"/>
        <dbReference type="ChEBI" id="CHEBI:57945"/>
        <dbReference type="ChEBI" id="CHEBI:132124"/>
    </reaction>
</comment>
<dbReference type="NCBIfam" id="NF005165">
    <property type="entry name" value="PRK06638.1-5"/>
    <property type="match status" value="1"/>
</dbReference>
<feature type="transmembrane region" description="Helical" evidence="1">
    <location>
        <begin position="95"/>
        <end position="119"/>
    </location>
</feature>
<keyword evidence="3" id="KW-0560">Oxidoreductase</keyword>
<sequence length="292" mass="30173">MTSGEAVVFWILGPVALAGGLGMIFSRNAVHSALWLVLTMLSLGVLYMVQQAPFLGVTQIIVYTGAIMILFVFVLMMVGRDASDSVVEVLRGQRLVAAVLGVGLAALAAVAVAGTLTAVQPVGLGPSYGPEARGNVALLGSSIFLEYVFPVILSAFLLTVSAVGALVYAFAGRPRQQGTSQRERVAERLRGPLSGYGSRSGPGVFATADSVATPALLPDGSVAPASLSRIIEATRRERLDADIADVQSDGGPAGEVDARALRGGDGEHHGVGSTHDRLSEGEHEGPETQGAR</sequence>
<feature type="transmembrane region" description="Helical" evidence="1">
    <location>
        <begin position="147"/>
        <end position="171"/>
    </location>
</feature>
<comment type="caution">
    <text evidence="3">The sequence shown here is derived from an EMBL/GenBank/DDBJ whole genome shotgun (WGS) entry which is preliminary data.</text>
</comment>
<comment type="function">
    <text evidence="1">NDH-1 shuttles electrons from NADH, via FMN and iron-sulfur (Fe-S) centers, to quinones in the respiratory chain. Couples the redox reaction to proton translocation (for every two electrons transferred, four hydrogen ions are translocated across the cytoplasmic membrane), and thus conserves the redox energy in a proton gradient.</text>
</comment>
<proteinExistence type="inferred from homology"/>
<evidence type="ECO:0000256" key="2">
    <source>
        <dbReference type="SAM" id="MobiDB-lite"/>
    </source>
</evidence>
<evidence type="ECO:0000313" key="4">
    <source>
        <dbReference type="Proteomes" id="UP001596175"/>
    </source>
</evidence>
<dbReference type="PANTHER" id="PTHR33269:SF19">
    <property type="entry name" value="NADH-QUINONE OXIDOREDUCTASE SUBUNIT J"/>
    <property type="match status" value="1"/>
</dbReference>
<evidence type="ECO:0000256" key="1">
    <source>
        <dbReference type="RuleBase" id="RU004429"/>
    </source>
</evidence>
<dbReference type="GO" id="GO:0050136">
    <property type="term" value="F:NADH dehydrogenase (quinone) (non-electrogenic) activity"/>
    <property type="evidence" value="ECO:0007669"/>
    <property type="project" value="UniProtKB-EC"/>
</dbReference>
<keyword evidence="1" id="KW-0472">Membrane</keyword>
<feature type="transmembrane region" description="Helical" evidence="1">
    <location>
        <begin position="6"/>
        <end position="25"/>
    </location>
</feature>
<keyword evidence="1" id="KW-0812">Transmembrane</keyword>
<dbReference type="Proteomes" id="UP001596175">
    <property type="component" value="Unassembled WGS sequence"/>
</dbReference>
<gene>
    <name evidence="3" type="ORF">ACFPK1_28360</name>
</gene>
<accession>A0ABV9ZL06</accession>
<dbReference type="InterPro" id="IPR001457">
    <property type="entry name" value="NADH_UbQ/plastoQ_OxRdtase_su6"/>
</dbReference>
<keyword evidence="1" id="KW-0520">NAD</keyword>
<dbReference type="EC" id="7.1.1.-" evidence="1"/>
<comment type="subcellular location">
    <subcellularLocation>
        <location evidence="1">Cell membrane</location>
        <topology evidence="1">Multi-pass membrane protein</topology>
    </subcellularLocation>
</comment>
<dbReference type="PANTHER" id="PTHR33269">
    <property type="entry name" value="NADH-UBIQUINONE OXIDOREDUCTASE CHAIN 6"/>
    <property type="match status" value="1"/>
</dbReference>
<dbReference type="RefSeq" id="WP_378024347.1">
    <property type="nucleotide sequence ID" value="NZ_JBHSKG010000021.1"/>
</dbReference>
<keyword evidence="1" id="KW-1003">Cell membrane</keyword>
<evidence type="ECO:0000313" key="3">
    <source>
        <dbReference type="EMBL" id="MFC5142173.1"/>
    </source>
</evidence>
<keyword evidence="4" id="KW-1185">Reference proteome</keyword>
<reference evidence="4" key="1">
    <citation type="journal article" date="2019" name="Int. J. Syst. Evol. Microbiol.">
        <title>The Global Catalogue of Microorganisms (GCM) 10K type strain sequencing project: providing services to taxonomists for standard genome sequencing and annotation.</title>
        <authorList>
            <consortium name="The Broad Institute Genomics Platform"/>
            <consortium name="The Broad Institute Genome Sequencing Center for Infectious Disease"/>
            <person name="Wu L."/>
            <person name="Ma J."/>
        </authorList>
    </citation>
    <scope>NUCLEOTIDE SEQUENCE [LARGE SCALE GENOMIC DNA]</scope>
    <source>
        <strain evidence="4">XZYJ18</strain>
    </source>
</reference>
<feature type="region of interest" description="Disordered" evidence="2">
    <location>
        <begin position="241"/>
        <end position="292"/>
    </location>
</feature>